<evidence type="ECO:0000313" key="8">
    <source>
        <dbReference type="Proteomes" id="UP000558113"/>
    </source>
</evidence>
<dbReference type="Gene3D" id="1.10.10.60">
    <property type="entry name" value="Homeodomain-like"/>
    <property type="match status" value="2"/>
</dbReference>
<dbReference type="Pfam" id="PF12833">
    <property type="entry name" value="HTH_18"/>
    <property type="match status" value="1"/>
</dbReference>
<dbReference type="CDD" id="cd17536">
    <property type="entry name" value="REC_YesN-like"/>
    <property type="match status" value="1"/>
</dbReference>
<comment type="caution">
    <text evidence="7">The sequence shown here is derived from an EMBL/GenBank/DDBJ whole genome shotgun (WGS) entry which is preliminary data.</text>
</comment>
<dbReference type="PANTHER" id="PTHR43280">
    <property type="entry name" value="ARAC-FAMILY TRANSCRIPTIONAL REGULATOR"/>
    <property type="match status" value="1"/>
</dbReference>
<proteinExistence type="predicted"/>
<keyword evidence="2" id="KW-0238">DNA-binding</keyword>
<protein>
    <submittedName>
        <fullName evidence="7">Response regulator</fullName>
    </submittedName>
</protein>
<sequence>MRYIVLDDEPIIRQGVIHKIRQTGLPLLFAGEADDGVSGLELVRSAKPDIVLTDIQMPEMNGLEFIRLAKTLYPRMEYIILSGFDDFEYAKKAIGYGVSHYLLKPVEDEELYEALSGLIERLQAENHRDKMVLRLQQQAETGQEAARSQTLTRLLNEEETNIADPSLDELSVGCVSFSSVVLQVEPVKLPHYSFAEDEEELIWFSLKNIVTEGFKAEGIAGFLVHSSLNRCEFVYVFGLKAGQDRSVVLSAADTVAYGVRKYLKINAVIGFGPFADKLDRIQEIYREAKQSARNAVLHGGNRVSHWTAQFPYKANRQSIIGSEDSKLLAEWLDRLDGDKIIRWTKRRLGAIAQDPNSVFVQIEWFCVDLYLLFNKYLLANAVDAEWTIGELDDMLRWLQQITRFGEIEERMIGLASNVIGRLARSGDMSGKEVMEVVRAYIDHHFTEPLSLQSIGERFSIHPNYFSKRFKEKYGESFIEYLTSVRMKVAAKLLSETDLKIHQIGERVGIEDAAYFGSVFRKCYGETPKQFRERFHST</sequence>
<dbReference type="RefSeq" id="WP_161698725.1">
    <property type="nucleotide sequence ID" value="NZ_JAAAMU010000006.1"/>
</dbReference>
<dbReference type="SMART" id="SM00448">
    <property type="entry name" value="REC"/>
    <property type="match status" value="1"/>
</dbReference>
<dbReference type="SUPFAM" id="SSF52172">
    <property type="entry name" value="CheY-like"/>
    <property type="match status" value="1"/>
</dbReference>
<keyword evidence="8" id="KW-1185">Reference proteome</keyword>
<dbReference type="SUPFAM" id="SSF46689">
    <property type="entry name" value="Homeodomain-like"/>
    <property type="match status" value="2"/>
</dbReference>
<keyword evidence="3" id="KW-0804">Transcription</keyword>
<keyword evidence="4" id="KW-0597">Phosphoprotein</keyword>
<organism evidence="7 8">
    <name type="scientific">Paenibacillus sacheonensis</name>
    <dbReference type="NCBI Taxonomy" id="742054"/>
    <lineage>
        <taxon>Bacteria</taxon>
        <taxon>Bacillati</taxon>
        <taxon>Bacillota</taxon>
        <taxon>Bacilli</taxon>
        <taxon>Bacillales</taxon>
        <taxon>Paenibacillaceae</taxon>
        <taxon>Paenibacillus</taxon>
    </lineage>
</organism>
<dbReference type="EMBL" id="JAAAMU010000006">
    <property type="protein sequence ID" value="NBC70120.1"/>
    <property type="molecule type" value="Genomic_DNA"/>
</dbReference>
<dbReference type="InterPro" id="IPR018062">
    <property type="entry name" value="HTH_AraC-typ_CS"/>
</dbReference>
<name>A0A7X4YPL0_9BACL</name>
<dbReference type="InterPro" id="IPR009057">
    <property type="entry name" value="Homeodomain-like_sf"/>
</dbReference>
<keyword evidence="1" id="KW-0805">Transcription regulation</keyword>
<evidence type="ECO:0000256" key="2">
    <source>
        <dbReference type="ARBA" id="ARBA00023125"/>
    </source>
</evidence>
<reference evidence="7 8" key="1">
    <citation type="submission" date="2020-01" db="EMBL/GenBank/DDBJ databases">
        <title>Paenibacillus soybeanensis sp. nov. isolated from the nodules of soybean (Glycine max(L.) Merr).</title>
        <authorList>
            <person name="Wang H."/>
        </authorList>
    </citation>
    <scope>NUCLEOTIDE SEQUENCE [LARGE SCALE GENOMIC DNA]</scope>
    <source>
        <strain evidence="7 8">DSM 23054</strain>
    </source>
</reference>
<evidence type="ECO:0000313" key="7">
    <source>
        <dbReference type="EMBL" id="NBC70120.1"/>
    </source>
</evidence>
<evidence type="ECO:0000256" key="3">
    <source>
        <dbReference type="ARBA" id="ARBA00023163"/>
    </source>
</evidence>
<feature type="modified residue" description="4-aspartylphosphate" evidence="4">
    <location>
        <position position="54"/>
    </location>
</feature>
<evidence type="ECO:0000259" key="5">
    <source>
        <dbReference type="PROSITE" id="PS01124"/>
    </source>
</evidence>
<dbReference type="SMART" id="SM00342">
    <property type="entry name" value="HTH_ARAC"/>
    <property type="match status" value="1"/>
</dbReference>
<gene>
    <name evidence="7" type="ORF">GT003_14070</name>
</gene>
<accession>A0A7X4YPL0</accession>
<dbReference type="PROSITE" id="PS01124">
    <property type="entry name" value="HTH_ARAC_FAMILY_2"/>
    <property type="match status" value="1"/>
</dbReference>
<dbReference type="PROSITE" id="PS00041">
    <property type="entry name" value="HTH_ARAC_FAMILY_1"/>
    <property type="match status" value="1"/>
</dbReference>
<dbReference type="GO" id="GO:0043565">
    <property type="term" value="F:sequence-specific DNA binding"/>
    <property type="evidence" value="ECO:0007669"/>
    <property type="project" value="InterPro"/>
</dbReference>
<dbReference type="InterPro" id="IPR011006">
    <property type="entry name" value="CheY-like_superfamily"/>
</dbReference>
<dbReference type="Proteomes" id="UP000558113">
    <property type="component" value="Unassembled WGS sequence"/>
</dbReference>
<evidence type="ECO:0000256" key="1">
    <source>
        <dbReference type="ARBA" id="ARBA00023015"/>
    </source>
</evidence>
<feature type="domain" description="HTH araC/xylS-type" evidence="5">
    <location>
        <begin position="435"/>
        <end position="533"/>
    </location>
</feature>
<dbReference type="InterPro" id="IPR001789">
    <property type="entry name" value="Sig_transdc_resp-reg_receiver"/>
</dbReference>
<dbReference type="PANTHER" id="PTHR43280:SF10">
    <property type="entry name" value="REGULATORY PROTEIN POCR"/>
    <property type="match status" value="1"/>
</dbReference>
<feature type="domain" description="Response regulatory" evidence="6">
    <location>
        <begin position="2"/>
        <end position="119"/>
    </location>
</feature>
<dbReference type="Gene3D" id="3.40.50.2300">
    <property type="match status" value="1"/>
</dbReference>
<dbReference type="Pfam" id="PF00072">
    <property type="entry name" value="Response_reg"/>
    <property type="match status" value="1"/>
</dbReference>
<dbReference type="GO" id="GO:0003700">
    <property type="term" value="F:DNA-binding transcription factor activity"/>
    <property type="evidence" value="ECO:0007669"/>
    <property type="project" value="InterPro"/>
</dbReference>
<dbReference type="InterPro" id="IPR018060">
    <property type="entry name" value="HTH_AraC"/>
</dbReference>
<dbReference type="AlphaFoldDB" id="A0A7X4YPL0"/>
<evidence type="ECO:0000259" key="6">
    <source>
        <dbReference type="PROSITE" id="PS50110"/>
    </source>
</evidence>
<evidence type="ECO:0000256" key="4">
    <source>
        <dbReference type="PROSITE-ProRule" id="PRU00169"/>
    </source>
</evidence>
<dbReference type="GO" id="GO:0000160">
    <property type="term" value="P:phosphorelay signal transduction system"/>
    <property type="evidence" value="ECO:0007669"/>
    <property type="project" value="InterPro"/>
</dbReference>
<dbReference type="OrthoDB" id="342399at2"/>
<dbReference type="PROSITE" id="PS50110">
    <property type="entry name" value="RESPONSE_REGULATORY"/>
    <property type="match status" value="1"/>
</dbReference>